<dbReference type="Gene3D" id="1.10.760.10">
    <property type="entry name" value="Cytochrome c-like domain"/>
    <property type="match status" value="1"/>
</dbReference>
<dbReference type="PIRSF" id="PIRSF000025">
    <property type="entry name" value="Cytc_Bsub_c550"/>
    <property type="match status" value="1"/>
</dbReference>
<dbReference type="SUPFAM" id="SSF46626">
    <property type="entry name" value="Cytochrome c"/>
    <property type="match status" value="1"/>
</dbReference>
<dbReference type="RefSeq" id="WP_343796294.1">
    <property type="nucleotide sequence ID" value="NZ_BAAADJ010000005.1"/>
</dbReference>
<dbReference type="InterPro" id="IPR009056">
    <property type="entry name" value="Cyt_c-like_dom"/>
</dbReference>
<dbReference type="PANTHER" id="PTHR37823:SF3">
    <property type="entry name" value="CYTOCHROME C-551"/>
    <property type="match status" value="1"/>
</dbReference>
<evidence type="ECO:0000313" key="10">
    <source>
        <dbReference type="Proteomes" id="UP001500782"/>
    </source>
</evidence>
<proteinExistence type="predicted"/>
<evidence type="ECO:0000256" key="3">
    <source>
        <dbReference type="ARBA" id="ARBA00022723"/>
    </source>
</evidence>
<dbReference type="Proteomes" id="UP001500782">
    <property type="component" value="Unassembled WGS sequence"/>
</dbReference>
<feature type="chain" id="PRO_5046021120" description="Cytochrome c domain-containing protein" evidence="7">
    <location>
        <begin position="21"/>
        <end position="114"/>
    </location>
</feature>
<keyword evidence="3 6" id="KW-0479">Metal-binding</keyword>
<comment type="caution">
    <text evidence="9">The sequence shown here is derived from an EMBL/GenBank/DDBJ whole genome shotgun (WGS) entry which is preliminary data.</text>
</comment>
<keyword evidence="5 6" id="KW-0408">Iron</keyword>
<dbReference type="Pfam" id="PF13442">
    <property type="entry name" value="Cytochrome_CBB3"/>
    <property type="match status" value="1"/>
</dbReference>
<dbReference type="InterPro" id="IPR036909">
    <property type="entry name" value="Cyt_c-like_dom_sf"/>
</dbReference>
<keyword evidence="4" id="KW-0249">Electron transport</keyword>
<evidence type="ECO:0000256" key="4">
    <source>
        <dbReference type="ARBA" id="ARBA00022982"/>
    </source>
</evidence>
<name>A0ABP3FI10_9BACI</name>
<keyword evidence="10" id="KW-1185">Reference proteome</keyword>
<sequence>MPKKITAFLFFTVLILAACGGGEDEQDTTTEDGGKENTAIAVKAEPLYEQKCLNCHGRNMEGQGNAPGLKNVGAKYDQAEIENIIVNGKEGGMPAGLYQGEEAATLAEWLATLK</sequence>
<accession>A0ABP3FI10</accession>
<dbReference type="NCBIfam" id="NF045774">
    <property type="entry name" value="cytochro_C551"/>
    <property type="match status" value="1"/>
</dbReference>
<gene>
    <name evidence="9" type="ORF">GCM10008967_06330</name>
</gene>
<reference evidence="10" key="1">
    <citation type="journal article" date="2019" name="Int. J. Syst. Evol. Microbiol.">
        <title>The Global Catalogue of Microorganisms (GCM) 10K type strain sequencing project: providing services to taxonomists for standard genome sequencing and annotation.</title>
        <authorList>
            <consortium name="The Broad Institute Genomics Platform"/>
            <consortium name="The Broad Institute Genome Sequencing Center for Infectious Disease"/>
            <person name="Wu L."/>
            <person name="Ma J."/>
        </authorList>
    </citation>
    <scope>NUCLEOTIDE SEQUENCE [LARGE SCALE GENOMIC DNA]</scope>
    <source>
        <strain evidence="10">JCM 9731</strain>
    </source>
</reference>
<evidence type="ECO:0000313" key="9">
    <source>
        <dbReference type="EMBL" id="GAA0318498.1"/>
    </source>
</evidence>
<evidence type="ECO:0000256" key="1">
    <source>
        <dbReference type="ARBA" id="ARBA00022448"/>
    </source>
</evidence>
<evidence type="ECO:0000256" key="7">
    <source>
        <dbReference type="SAM" id="SignalP"/>
    </source>
</evidence>
<dbReference type="PROSITE" id="PS51007">
    <property type="entry name" value="CYTC"/>
    <property type="match status" value="1"/>
</dbReference>
<dbReference type="PANTHER" id="PTHR37823">
    <property type="entry name" value="CYTOCHROME C-553-LIKE"/>
    <property type="match status" value="1"/>
</dbReference>
<dbReference type="InterPro" id="IPR012218">
    <property type="entry name" value="Cyt_c_BACSU-c550-type"/>
</dbReference>
<evidence type="ECO:0000259" key="8">
    <source>
        <dbReference type="PROSITE" id="PS51007"/>
    </source>
</evidence>
<dbReference type="PROSITE" id="PS51257">
    <property type="entry name" value="PROKAR_LIPOPROTEIN"/>
    <property type="match status" value="1"/>
</dbReference>
<keyword evidence="2 6" id="KW-0349">Heme</keyword>
<dbReference type="EMBL" id="BAAADJ010000005">
    <property type="protein sequence ID" value="GAA0318498.1"/>
    <property type="molecule type" value="Genomic_DNA"/>
</dbReference>
<evidence type="ECO:0000256" key="2">
    <source>
        <dbReference type="ARBA" id="ARBA00022617"/>
    </source>
</evidence>
<organism evidence="9 10">
    <name type="scientific">Bacillus carboniphilus</name>
    <dbReference type="NCBI Taxonomy" id="86663"/>
    <lineage>
        <taxon>Bacteria</taxon>
        <taxon>Bacillati</taxon>
        <taxon>Bacillota</taxon>
        <taxon>Bacilli</taxon>
        <taxon>Bacillales</taxon>
        <taxon>Bacillaceae</taxon>
        <taxon>Bacillus</taxon>
    </lineage>
</organism>
<keyword evidence="1" id="KW-0813">Transport</keyword>
<feature type="signal peptide" evidence="7">
    <location>
        <begin position="1"/>
        <end position="20"/>
    </location>
</feature>
<dbReference type="InterPro" id="IPR051811">
    <property type="entry name" value="Cytochrome_c550/c551-like"/>
</dbReference>
<evidence type="ECO:0000256" key="5">
    <source>
        <dbReference type="ARBA" id="ARBA00023004"/>
    </source>
</evidence>
<protein>
    <recommendedName>
        <fullName evidence="8">Cytochrome c domain-containing protein</fullName>
    </recommendedName>
</protein>
<feature type="domain" description="Cytochrome c" evidence="8">
    <location>
        <begin position="39"/>
        <end position="114"/>
    </location>
</feature>
<evidence type="ECO:0000256" key="6">
    <source>
        <dbReference type="PROSITE-ProRule" id="PRU00433"/>
    </source>
</evidence>
<dbReference type="InterPro" id="IPR054782">
    <property type="entry name" value="Cytochro_C551"/>
</dbReference>
<keyword evidence="7" id="KW-0732">Signal</keyword>